<reference evidence="3 4" key="1">
    <citation type="submission" date="2017-10" db="EMBL/GenBank/DDBJ databases">
        <title>Sequencing the genomes of 1000 actinobacteria strains.</title>
        <authorList>
            <person name="Klenk H.-P."/>
        </authorList>
    </citation>
    <scope>NUCLEOTIDE SEQUENCE [LARGE SCALE GENOMIC DNA]</scope>
    <source>
        <strain evidence="3 4">DSM 21801</strain>
    </source>
</reference>
<keyword evidence="2" id="KW-0812">Transmembrane</keyword>
<feature type="region of interest" description="Disordered" evidence="1">
    <location>
        <begin position="1"/>
        <end position="109"/>
    </location>
</feature>
<keyword evidence="4" id="KW-1185">Reference proteome</keyword>
<keyword evidence="2" id="KW-1133">Transmembrane helix</keyword>
<gene>
    <name evidence="3" type="ORF">ATL40_0548</name>
</gene>
<dbReference type="Proteomes" id="UP000224915">
    <property type="component" value="Unassembled WGS sequence"/>
</dbReference>
<dbReference type="EMBL" id="PDJD01000001">
    <property type="protein sequence ID" value="PFG18994.1"/>
    <property type="molecule type" value="Genomic_DNA"/>
</dbReference>
<evidence type="ECO:0000256" key="1">
    <source>
        <dbReference type="SAM" id="MobiDB-lite"/>
    </source>
</evidence>
<proteinExistence type="predicted"/>
<feature type="compositionally biased region" description="Polar residues" evidence="1">
    <location>
        <begin position="23"/>
        <end position="38"/>
    </location>
</feature>
<feature type="compositionally biased region" description="Low complexity" evidence="1">
    <location>
        <begin position="39"/>
        <end position="65"/>
    </location>
</feature>
<protein>
    <recommendedName>
        <fullName evidence="5">DUF4190 domain-containing protein</fullName>
    </recommendedName>
</protein>
<feature type="compositionally biased region" description="Low complexity" evidence="1">
    <location>
        <begin position="73"/>
        <end position="109"/>
    </location>
</feature>
<evidence type="ECO:0008006" key="5">
    <source>
        <dbReference type="Google" id="ProtNLM"/>
    </source>
</evidence>
<feature type="transmembrane region" description="Helical" evidence="2">
    <location>
        <begin position="172"/>
        <end position="200"/>
    </location>
</feature>
<evidence type="ECO:0000313" key="4">
    <source>
        <dbReference type="Proteomes" id="UP000224915"/>
    </source>
</evidence>
<dbReference type="AlphaFoldDB" id="A0A2A9CX39"/>
<evidence type="ECO:0000313" key="3">
    <source>
        <dbReference type="EMBL" id="PFG18994.1"/>
    </source>
</evidence>
<evidence type="ECO:0000256" key="2">
    <source>
        <dbReference type="SAM" id="Phobius"/>
    </source>
</evidence>
<keyword evidence="2" id="KW-0472">Membrane</keyword>
<accession>A0A2A9CX39</accession>
<feature type="compositionally biased region" description="Low complexity" evidence="1">
    <location>
        <begin position="1"/>
        <end position="15"/>
    </location>
</feature>
<sequence>MSDPNHPGHGPGRNPNDPPPYPSTSGTPWGTTANGDSASSSPGEGGQPPYSSPYPGTSPTGAQAAGSGGGYPWGAPAGAGESPYAAAGQGYPPGGQPEQQYAVPQYPGQQYPGQQYAAPQYMGPQYTGPQREWDGVSVAAFVTALLGLMIVPLVLGILGLGRTRDGVRQGRWMAVVGLVLGIVQTLFTAVIVVLVAIGFFTALEDSRTGSSLLEDPSSSLFGDAHYYGDDPELDLLWDSCEEGDMLACDSLFEQSPSGSEYEEFADTCGGLTDGGIWCEEAFAGNA</sequence>
<feature type="transmembrane region" description="Helical" evidence="2">
    <location>
        <begin position="138"/>
        <end position="160"/>
    </location>
</feature>
<comment type="caution">
    <text evidence="3">The sequence shown here is derived from an EMBL/GenBank/DDBJ whole genome shotgun (WGS) entry which is preliminary data.</text>
</comment>
<dbReference type="RefSeq" id="WP_143556839.1">
    <property type="nucleotide sequence ID" value="NZ_PDJD01000001.1"/>
</dbReference>
<name>A0A2A9CX39_9MICO</name>
<dbReference type="OrthoDB" id="5197521at2"/>
<organism evidence="3 4">
    <name type="scientific">Serinibacter salmoneus</name>
    <dbReference type="NCBI Taxonomy" id="556530"/>
    <lineage>
        <taxon>Bacteria</taxon>
        <taxon>Bacillati</taxon>
        <taxon>Actinomycetota</taxon>
        <taxon>Actinomycetes</taxon>
        <taxon>Micrococcales</taxon>
        <taxon>Beutenbergiaceae</taxon>
        <taxon>Serinibacter</taxon>
    </lineage>
</organism>